<dbReference type="EnsemblFungi" id="EJT75606">
    <property type="protein sequence ID" value="EJT75606"/>
    <property type="gene ID" value="GGTG_05539"/>
</dbReference>
<dbReference type="Pfam" id="PF16541">
    <property type="entry name" value="AltA1"/>
    <property type="match status" value="1"/>
</dbReference>
<proteinExistence type="predicted"/>
<sequence length="160" mass="17247">MLTAESTHSTHPTCTSPPARLAALAAGTLALALPQQRRQGHLGARQAACAELSSGGSFAWEMRDFSYRAFWIFQNPAQQWARGELGFTLANPATGREAACSATSSQLSDFFYGTVTYSCDVPDVEGQPPPTFRFNGYGLWRLQVNETWACSPGGLPAQLS</sequence>
<keyword evidence="3" id="KW-0732">Signal</keyword>
<keyword evidence="8" id="KW-1185">Reference proteome</keyword>
<accession>J3NW74</accession>
<reference evidence="7" key="4">
    <citation type="journal article" date="2015" name="G3 (Bethesda)">
        <title>Genome sequences of three phytopathogenic species of the Magnaporthaceae family of fungi.</title>
        <authorList>
            <person name="Okagaki L.H."/>
            <person name="Nunes C.C."/>
            <person name="Sailsbery J."/>
            <person name="Clay B."/>
            <person name="Brown D."/>
            <person name="John T."/>
            <person name="Oh Y."/>
            <person name="Young N."/>
            <person name="Fitzgerald M."/>
            <person name="Haas B.J."/>
            <person name="Zeng Q."/>
            <person name="Young S."/>
            <person name="Adiconis X."/>
            <person name="Fan L."/>
            <person name="Levin J.Z."/>
            <person name="Mitchell T.K."/>
            <person name="Okubara P.A."/>
            <person name="Farman M.L."/>
            <person name="Kohn L.M."/>
            <person name="Birren B."/>
            <person name="Ma L.-J."/>
            <person name="Dean R.A."/>
        </authorList>
    </citation>
    <scope>NUCLEOTIDE SEQUENCE</scope>
    <source>
        <strain evidence="7">R3-111a-1</strain>
    </source>
</reference>
<dbReference type="RefSeq" id="XP_009221606.1">
    <property type="nucleotide sequence ID" value="XM_009223342.1"/>
</dbReference>
<dbReference type="HOGENOM" id="CLU_1652252_0_0_1"/>
<dbReference type="AlphaFoldDB" id="J3NW74"/>
<reference evidence="6" key="3">
    <citation type="submission" date="2010-09" db="EMBL/GenBank/DDBJ databases">
        <title>Annotation of Gaeumannomyces graminis var. tritici R3-111a-1.</title>
        <authorList>
            <consortium name="The Broad Institute Genome Sequencing Platform"/>
            <person name="Ma L.-J."/>
            <person name="Dead R."/>
            <person name="Young S.K."/>
            <person name="Zeng Q."/>
            <person name="Gargeya S."/>
            <person name="Fitzgerald M."/>
            <person name="Haas B."/>
            <person name="Abouelleil A."/>
            <person name="Alvarado L."/>
            <person name="Arachchi H.M."/>
            <person name="Berlin A."/>
            <person name="Brown A."/>
            <person name="Chapman S.B."/>
            <person name="Chen Z."/>
            <person name="Dunbar C."/>
            <person name="Freedman E."/>
            <person name="Gearin G."/>
            <person name="Gellesch M."/>
            <person name="Goldberg J."/>
            <person name="Griggs A."/>
            <person name="Gujja S."/>
            <person name="Heiman D."/>
            <person name="Howarth C."/>
            <person name="Larson L."/>
            <person name="Lui A."/>
            <person name="MacDonald P.J.P."/>
            <person name="Mehta T."/>
            <person name="Montmayeur A."/>
            <person name="Murphy C."/>
            <person name="Neiman D."/>
            <person name="Pearson M."/>
            <person name="Priest M."/>
            <person name="Roberts A."/>
            <person name="Saif S."/>
            <person name="Shea T."/>
            <person name="Shenoy N."/>
            <person name="Sisk P."/>
            <person name="Stolte C."/>
            <person name="Sykes S."/>
            <person name="Yandava C."/>
            <person name="Wortman J."/>
            <person name="Nusbaum C."/>
            <person name="Birren B."/>
        </authorList>
    </citation>
    <scope>NUCLEOTIDE SEQUENCE</scope>
    <source>
        <strain evidence="6">R3-111a-1</strain>
    </source>
</reference>
<reference evidence="8" key="1">
    <citation type="submission" date="2010-07" db="EMBL/GenBank/DDBJ databases">
        <title>The genome sequence of Gaeumannomyces graminis var. tritici strain R3-111a-1.</title>
        <authorList>
            <consortium name="The Broad Institute Genome Sequencing Platform"/>
            <person name="Ma L.-J."/>
            <person name="Dead R."/>
            <person name="Young S."/>
            <person name="Zeng Q."/>
            <person name="Koehrsen M."/>
            <person name="Alvarado L."/>
            <person name="Berlin A."/>
            <person name="Chapman S.B."/>
            <person name="Chen Z."/>
            <person name="Freedman E."/>
            <person name="Gellesch M."/>
            <person name="Goldberg J."/>
            <person name="Griggs A."/>
            <person name="Gujja S."/>
            <person name="Heilman E.R."/>
            <person name="Heiman D."/>
            <person name="Hepburn T."/>
            <person name="Howarth C."/>
            <person name="Jen D."/>
            <person name="Larson L."/>
            <person name="Mehta T."/>
            <person name="Neiman D."/>
            <person name="Pearson M."/>
            <person name="Roberts A."/>
            <person name="Saif S."/>
            <person name="Shea T."/>
            <person name="Shenoy N."/>
            <person name="Sisk P."/>
            <person name="Stolte C."/>
            <person name="Sykes S."/>
            <person name="Walk T."/>
            <person name="White J."/>
            <person name="Yandava C."/>
            <person name="Haas B."/>
            <person name="Nusbaum C."/>
            <person name="Birren B."/>
        </authorList>
    </citation>
    <scope>NUCLEOTIDE SEQUENCE [LARGE SCALE GENOMIC DNA]</scope>
    <source>
        <strain evidence="8">R3-111a-1</strain>
    </source>
</reference>
<feature type="domain" description="AA1-like" evidence="5">
    <location>
        <begin position="67"/>
        <end position="153"/>
    </location>
</feature>
<dbReference type="GO" id="GO:0005576">
    <property type="term" value="C:extracellular region"/>
    <property type="evidence" value="ECO:0007669"/>
    <property type="project" value="UniProtKB-SubCell"/>
</dbReference>
<evidence type="ECO:0000259" key="5">
    <source>
        <dbReference type="Pfam" id="PF16541"/>
    </source>
</evidence>
<evidence type="ECO:0000256" key="3">
    <source>
        <dbReference type="ARBA" id="ARBA00022729"/>
    </source>
</evidence>
<protein>
    <recommendedName>
        <fullName evidence="5">AA1-like domain-containing protein</fullName>
    </recommendedName>
</protein>
<reference evidence="6" key="2">
    <citation type="submission" date="2010-07" db="EMBL/GenBank/DDBJ databases">
        <authorList>
            <consortium name="The Broad Institute Genome Sequencing Platform"/>
            <consortium name="Broad Institute Genome Sequencing Center for Infectious Disease"/>
            <person name="Ma L.-J."/>
            <person name="Dead R."/>
            <person name="Young S."/>
            <person name="Zeng Q."/>
            <person name="Koehrsen M."/>
            <person name="Alvarado L."/>
            <person name="Berlin A."/>
            <person name="Chapman S.B."/>
            <person name="Chen Z."/>
            <person name="Freedman E."/>
            <person name="Gellesch M."/>
            <person name="Goldberg J."/>
            <person name="Griggs A."/>
            <person name="Gujja S."/>
            <person name="Heilman E.R."/>
            <person name="Heiman D."/>
            <person name="Hepburn T."/>
            <person name="Howarth C."/>
            <person name="Jen D."/>
            <person name="Larson L."/>
            <person name="Mehta T."/>
            <person name="Neiman D."/>
            <person name="Pearson M."/>
            <person name="Roberts A."/>
            <person name="Saif S."/>
            <person name="Shea T."/>
            <person name="Shenoy N."/>
            <person name="Sisk P."/>
            <person name="Stolte C."/>
            <person name="Sykes S."/>
            <person name="Walk T."/>
            <person name="White J."/>
            <person name="Yandava C."/>
            <person name="Haas B."/>
            <person name="Nusbaum C."/>
            <person name="Birren B."/>
        </authorList>
    </citation>
    <scope>NUCLEOTIDE SEQUENCE</scope>
    <source>
        <strain evidence="6">R3-111a-1</strain>
    </source>
</reference>
<dbReference type="OrthoDB" id="3539798at2759"/>
<organism evidence="6">
    <name type="scientific">Gaeumannomyces tritici (strain R3-111a-1)</name>
    <name type="common">Wheat and barley take-all root rot fungus</name>
    <name type="synonym">Gaeumannomyces graminis var. tritici</name>
    <dbReference type="NCBI Taxonomy" id="644352"/>
    <lineage>
        <taxon>Eukaryota</taxon>
        <taxon>Fungi</taxon>
        <taxon>Dikarya</taxon>
        <taxon>Ascomycota</taxon>
        <taxon>Pezizomycotina</taxon>
        <taxon>Sordariomycetes</taxon>
        <taxon>Sordariomycetidae</taxon>
        <taxon>Magnaporthales</taxon>
        <taxon>Magnaporthaceae</taxon>
        <taxon>Gaeumannomyces</taxon>
    </lineage>
</organism>
<dbReference type="VEuPathDB" id="FungiDB:GGTG_05539"/>
<dbReference type="EMBL" id="GL385397">
    <property type="protein sequence ID" value="EJT75606.1"/>
    <property type="molecule type" value="Genomic_DNA"/>
</dbReference>
<keyword evidence="4" id="KW-1015">Disulfide bond</keyword>
<gene>
    <name evidence="7" type="primary">20345997</name>
    <name evidence="6" type="ORF">GGTG_05539</name>
</gene>
<dbReference type="InterPro" id="IPR032382">
    <property type="entry name" value="AltA1"/>
</dbReference>
<evidence type="ECO:0000256" key="4">
    <source>
        <dbReference type="ARBA" id="ARBA00023157"/>
    </source>
</evidence>
<name>J3NW74_GAET3</name>
<evidence type="ECO:0000313" key="8">
    <source>
        <dbReference type="Proteomes" id="UP000006039"/>
    </source>
</evidence>
<reference evidence="7" key="5">
    <citation type="submission" date="2018-04" db="UniProtKB">
        <authorList>
            <consortium name="EnsemblFungi"/>
        </authorList>
    </citation>
    <scope>IDENTIFICATION</scope>
    <source>
        <strain evidence="7">R3-111a-1</strain>
    </source>
</reference>
<comment type="subcellular location">
    <subcellularLocation>
        <location evidence="1">Secreted</location>
    </subcellularLocation>
</comment>
<dbReference type="GeneID" id="20345997"/>
<dbReference type="eggNOG" id="ENOG502RN8X">
    <property type="taxonomic scope" value="Eukaryota"/>
</dbReference>
<evidence type="ECO:0000256" key="2">
    <source>
        <dbReference type="ARBA" id="ARBA00022525"/>
    </source>
</evidence>
<evidence type="ECO:0000313" key="7">
    <source>
        <dbReference type="EnsemblFungi" id="EJT75606"/>
    </source>
</evidence>
<dbReference type="Proteomes" id="UP000006039">
    <property type="component" value="Unassembled WGS sequence"/>
</dbReference>
<evidence type="ECO:0000256" key="1">
    <source>
        <dbReference type="ARBA" id="ARBA00004613"/>
    </source>
</evidence>
<keyword evidence="2" id="KW-0964">Secreted</keyword>
<evidence type="ECO:0000313" key="6">
    <source>
        <dbReference type="EMBL" id="EJT75606.1"/>
    </source>
</evidence>